<organism evidence="3 4">
    <name type="scientific">Geodermatophilus obscurus</name>
    <dbReference type="NCBI Taxonomy" id="1861"/>
    <lineage>
        <taxon>Bacteria</taxon>
        <taxon>Bacillati</taxon>
        <taxon>Actinomycetota</taxon>
        <taxon>Actinomycetes</taxon>
        <taxon>Geodermatophilales</taxon>
        <taxon>Geodermatophilaceae</taxon>
        <taxon>Geodermatophilus</taxon>
    </lineage>
</organism>
<gene>
    <name evidence="3" type="ORF">SAMN05660359_04167</name>
</gene>
<evidence type="ECO:0000259" key="2">
    <source>
        <dbReference type="Pfam" id="PF13556"/>
    </source>
</evidence>
<evidence type="ECO:0000313" key="4">
    <source>
        <dbReference type="Proteomes" id="UP000183642"/>
    </source>
</evidence>
<keyword evidence="4" id="KW-1185">Reference proteome</keyword>
<dbReference type="EMBL" id="FOWE01000011">
    <property type="protein sequence ID" value="SFO53728.1"/>
    <property type="molecule type" value="Genomic_DNA"/>
</dbReference>
<protein>
    <submittedName>
        <fullName evidence="3">Purine catabolism regulatory protein</fullName>
    </submittedName>
</protein>
<accession>A0A1I5HZE1</accession>
<evidence type="ECO:0000313" key="3">
    <source>
        <dbReference type="EMBL" id="SFO53728.1"/>
    </source>
</evidence>
<feature type="domain" description="PucR C-terminal helix-turn-helix" evidence="2">
    <location>
        <begin position="442"/>
        <end position="499"/>
    </location>
</feature>
<dbReference type="PANTHER" id="PTHR33744">
    <property type="entry name" value="CARBOHYDRATE DIACID REGULATOR"/>
    <property type="match status" value="1"/>
</dbReference>
<evidence type="ECO:0000259" key="1">
    <source>
        <dbReference type="Pfam" id="PF07905"/>
    </source>
</evidence>
<dbReference type="Gene3D" id="1.10.10.2840">
    <property type="entry name" value="PucR C-terminal helix-turn-helix domain"/>
    <property type="match status" value="1"/>
</dbReference>
<dbReference type="Pfam" id="PF07905">
    <property type="entry name" value="PucR"/>
    <property type="match status" value="1"/>
</dbReference>
<dbReference type="InterPro" id="IPR051448">
    <property type="entry name" value="CdaR-like_regulators"/>
</dbReference>
<feature type="domain" description="Purine catabolism PurC-like" evidence="1">
    <location>
        <begin position="8"/>
        <end position="123"/>
    </location>
</feature>
<sequence>MPVTVADLVADPALDLVLHTPGRGVDRPVSWVHVSELTDPTPFLEGGELLLTTGLALRGEPVGEYVARLAAAGVVGLGLGTGLGVDTVPADLVAVAQRAGLALLEVPRRTPFIALSRNVSAALAADEYAALARAATAQQELTRAALAPGSPAPLLQRLARQVGGWVLLLDTAGAVLEAVPATAAGHAEVLRPELDRLRSVRAPASAALSAPGETVLLQSLGNERRTRGFLVVGRPGPVHAADRSVVNAAVGLLTLRLEQSRGLDSAMAALRAALLRMLLAGEEAAVGEAVAALGERLPAEPLQVLVVLGAVGQRAAAVDVAADAAAVTGSPSFSAELDDDALVLLVASDGPLPERLVTLPDRVPQTAVGVAGPVPWGRLADGVRQARQAAEHSRARGGGLAGFAELAGRGLPALLDPAATRAFADALLAPLVAADRAGAGDLVDSLRAWLSHHGQWEPAAAALGVHRHTLRKRMKRAGDLLGRDLDEPGTRAELWLALHPPA</sequence>
<dbReference type="PANTHER" id="PTHR33744:SF1">
    <property type="entry name" value="DNA-BINDING TRANSCRIPTIONAL ACTIVATOR ADER"/>
    <property type="match status" value="1"/>
</dbReference>
<proteinExistence type="predicted"/>
<dbReference type="RefSeq" id="WP_075015414.1">
    <property type="nucleotide sequence ID" value="NZ_FOWE01000011.1"/>
</dbReference>
<dbReference type="OrthoDB" id="8450798at2"/>
<reference evidence="4" key="1">
    <citation type="submission" date="2016-10" db="EMBL/GenBank/DDBJ databases">
        <authorList>
            <person name="Varghese N."/>
            <person name="Submissions S."/>
        </authorList>
    </citation>
    <scope>NUCLEOTIDE SEQUENCE [LARGE SCALE GENOMIC DNA]</scope>
    <source>
        <strain evidence="4">DSM 43161</strain>
    </source>
</reference>
<dbReference type="AlphaFoldDB" id="A0A1I5HZE1"/>
<dbReference type="InterPro" id="IPR025736">
    <property type="entry name" value="PucR_C-HTH_dom"/>
</dbReference>
<dbReference type="Pfam" id="PF13556">
    <property type="entry name" value="HTH_30"/>
    <property type="match status" value="1"/>
</dbReference>
<name>A0A1I5HZE1_9ACTN</name>
<dbReference type="Proteomes" id="UP000183642">
    <property type="component" value="Unassembled WGS sequence"/>
</dbReference>
<dbReference type="InterPro" id="IPR042070">
    <property type="entry name" value="PucR_C-HTH_sf"/>
</dbReference>
<dbReference type="InterPro" id="IPR012914">
    <property type="entry name" value="PucR_dom"/>
</dbReference>